<keyword evidence="3" id="KW-0808">Transferase</keyword>
<accession>A0A398CCF7</accession>
<dbReference type="EMBL" id="QXJC01000001">
    <property type="protein sequence ID" value="RIE00065.1"/>
    <property type="molecule type" value="Genomic_DNA"/>
</dbReference>
<dbReference type="Pfam" id="PF12804">
    <property type="entry name" value="NTP_transf_3"/>
    <property type="match status" value="1"/>
</dbReference>
<dbReference type="PANTHER" id="PTHR43777:SF1">
    <property type="entry name" value="MOLYBDENUM COFACTOR CYTIDYLYLTRANSFERASE"/>
    <property type="match status" value="1"/>
</dbReference>
<dbReference type="Gene3D" id="3.90.550.10">
    <property type="entry name" value="Spore Coat Polysaccharide Biosynthesis Protein SpsA, Chain A"/>
    <property type="match status" value="2"/>
</dbReference>
<reference evidence="3 4" key="1">
    <citation type="submission" date="2018-09" db="EMBL/GenBank/DDBJ databases">
        <title>Draft genome of Simplicispira sp. NY-02.</title>
        <authorList>
            <person name="Im W.T."/>
        </authorList>
    </citation>
    <scope>NUCLEOTIDE SEQUENCE [LARGE SCALE GENOMIC DNA]</scope>
    <source>
        <strain evidence="3 4">NY-02</strain>
    </source>
</reference>
<gene>
    <name evidence="3" type="ORF">D3F03_01660</name>
</gene>
<dbReference type="OrthoDB" id="5298793at2"/>
<dbReference type="InterPro" id="IPR029044">
    <property type="entry name" value="Nucleotide-diphossugar_trans"/>
</dbReference>
<comment type="caution">
    <text evidence="3">The sequence shown here is derived from an EMBL/GenBank/DDBJ whole genome shotgun (WGS) entry which is preliminary data.</text>
</comment>
<dbReference type="SUPFAM" id="SSF53448">
    <property type="entry name" value="Nucleotide-diphospho-sugar transferases"/>
    <property type="match status" value="1"/>
</dbReference>
<name>A0A398CCF7_9BURK</name>
<evidence type="ECO:0000313" key="3">
    <source>
        <dbReference type="EMBL" id="RIE00065.1"/>
    </source>
</evidence>
<dbReference type="AlphaFoldDB" id="A0A398CCF7"/>
<dbReference type="Proteomes" id="UP000266302">
    <property type="component" value="Unassembled WGS sequence"/>
</dbReference>
<keyword evidence="1" id="KW-0460">Magnesium</keyword>
<evidence type="ECO:0000259" key="2">
    <source>
        <dbReference type="Pfam" id="PF12804"/>
    </source>
</evidence>
<proteinExistence type="predicted"/>
<feature type="domain" description="MobA-like NTP transferase" evidence="2">
    <location>
        <begin position="73"/>
        <end position="175"/>
    </location>
</feature>
<evidence type="ECO:0000256" key="1">
    <source>
        <dbReference type="ARBA" id="ARBA00022842"/>
    </source>
</evidence>
<evidence type="ECO:0000313" key="4">
    <source>
        <dbReference type="Proteomes" id="UP000266302"/>
    </source>
</evidence>
<dbReference type="PANTHER" id="PTHR43777">
    <property type="entry name" value="MOLYBDENUM COFACTOR CYTIDYLYLTRANSFERASE"/>
    <property type="match status" value="1"/>
</dbReference>
<sequence>MAGLCRACAPSLGRETHCDRVFAMSPPLSDPLLPCVLVLASGRGDRFRASGGQVHKLAAMLEGRSVLEHTLAAVRASGLPWHLEDAGHPGMGDSIAAAVRATPAAGGWLVLPGDLPLVRPDTLRAIAAALAGGAEVVAPVFGGQRGHPVGFATALGPALAALTGEQGASALLRAAAQRGALLSMPVEDCGVVTDIDTLADLQRADALLRARRQVP</sequence>
<dbReference type="GO" id="GO:0016779">
    <property type="term" value="F:nucleotidyltransferase activity"/>
    <property type="evidence" value="ECO:0007669"/>
    <property type="project" value="UniProtKB-ARBA"/>
</dbReference>
<keyword evidence="4" id="KW-1185">Reference proteome</keyword>
<organism evidence="3 4">
    <name type="scientific">Simplicispira hankyongi</name>
    <dbReference type="NCBI Taxonomy" id="2315688"/>
    <lineage>
        <taxon>Bacteria</taxon>
        <taxon>Pseudomonadati</taxon>
        <taxon>Pseudomonadota</taxon>
        <taxon>Betaproteobacteria</taxon>
        <taxon>Burkholderiales</taxon>
        <taxon>Comamonadaceae</taxon>
        <taxon>Simplicispira</taxon>
    </lineage>
</organism>
<protein>
    <submittedName>
        <fullName evidence="3">Nucleotidyltransferase family protein</fullName>
    </submittedName>
</protein>
<dbReference type="InterPro" id="IPR025877">
    <property type="entry name" value="MobA-like_NTP_Trfase"/>
</dbReference>